<feature type="region of interest" description="Disordered" evidence="1">
    <location>
        <begin position="23"/>
        <end position="44"/>
    </location>
</feature>
<organism evidence="2 3">
    <name type="scientific">Pyricularia grisea</name>
    <name type="common">Crabgrass-specific blast fungus</name>
    <name type="synonym">Magnaporthe grisea</name>
    <dbReference type="NCBI Taxonomy" id="148305"/>
    <lineage>
        <taxon>Eukaryota</taxon>
        <taxon>Fungi</taxon>
        <taxon>Dikarya</taxon>
        <taxon>Ascomycota</taxon>
        <taxon>Pezizomycotina</taxon>
        <taxon>Sordariomycetes</taxon>
        <taxon>Sordariomycetidae</taxon>
        <taxon>Magnaporthales</taxon>
        <taxon>Pyriculariaceae</taxon>
        <taxon>Pyricularia</taxon>
    </lineage>
</organism>
<name>A0A6P8BE05_PYRGI</name>
<dbReference type="AlphaFoldDB" id="A0A6P8BE05"/>
<dbReference type="RefSeq" id="XP_030985410.1">
    <property type="nucleotide sequence ID" value="XM_031124184.1"/>
</dbReference>
<dbReference type="KEGG" id="pgri:PgNI_04133"/>
<evidence type="ECO:0000313" key="3">
    <source>
        <dbReference type="RefSeq" id="XP_030985410.1"/>
    </source>
</evidence>
<gene>
    <name evidence="3" type="ORF">PgNI_04133</name>
</gene>
<protein>
    <submittedName>
        <fullName evidence="3">Uncharacterized protein</fullName>
    </submittedName>
</protein>
<sequence length="44" mass="4863">MSLKARSFSFSTLVDIWKNPAKYSSNSHDCNGGLSNSRTSSSMY</sequence>
<reference evidence="3" key="2">
    <citation type="submission" date="2019-10" db="EMBL/GenBank/DDBJ databases">
        <authorList>
            <consortium name="NCBI Genome Project"/>
        </authorList>
    </citation>
    <scope>NUCLEOTIDE SEQUENCE</scope>
    <source>
        <strain evidence="3">NI907</strain>
    </source>
</reference>
<evidence type="ECO:0000256" key="1">
    <source>
        <dbReference type="SAM" id="MobiDB-lite"/>
    </source>
</evidence>
<keyword evidence="2" id="KW-1185">Reference proteome</keyword>
<proteinExistence type="predicted"/>
<evidence type="ECO:0000313" key="2">
    <source>
        <dbReference type="Proteomes" id="UP000515153"/>
    </source>
</evidence>
<dbReference type="GeneID" id="41959093"/>
<accession>A0A6P8BE05</accession>
<reference evidence="3" key="3">
    <citation type="submission" date="2025-08" db="UniProtKB">
        <authorList>
            <consortium name="RefSeq"/>
        </authorList>
    </citation>
    <scope>IDENTIFICATION</scope>
    <source>
        <strain evidence="3">NI907</strain>
    </source>
</reference>
<dbReference type="Proteomes" id="UP000515153">
    <property type="component" value="Unplaced"/>
</dbReference>
<reference evidence="3" key="1">
    <citation type="journal article" date="2019" name="Mol. Biol. Evol.">
        <title>Blast fungal genomes show frequent chromosomal changes, gene gains and losses, and effector gene turnover.</title>
        <authorList>
            <person name="Gomez Luciano L.B."/>
            <person name="Jason Tsai I."/>
            <person name="Chuma I."/>
            <person name="Tosa Y."/>
            <person name="Chen Y.H."/>
            <person name="Li J.Y."/>
            <person name="Li M.Y."/>
            <person name="Jade Lu M.Y."/>
            <person name="Nakayashiki H."/>
            <person name="Li W.H."/>
        </authorList>
    </citation>
    <scope>NUCLEOTIDE SEQUENCE</scope>
    <source>
        <strain evidence="3">NI907</strain>
    </source>
</reference>